<evidence type="ECO:0000256" key="6">
    <source>
        <dbReference type="ARBA" id="ARBA00023180"/>
    </source>
</evidence>
<evidence type="ECO:0000256" key="5">
    <source>
        <dbReference type="ARBA" id="ARBA00023098"/>
    </source>
</evidence>
<feature type="active site" description="Charge relay system" evidence="8">
    <location>
        <position position="369"/>
    </location>
</feature>
<sequence length="393" mass="44861">MLKWILFPLSVYYGGKYAGKVLIDEEAKMNFGQRCKKVGLDAEKHIVTTEDGYVLQLFRVKSSEEQSSQPPIYFHHGSQASALDWVANKEKSSPFVLAKNGYDVWVANARGCAYSKLHKYLDPENDPEFWNFSFDEMAKYDSKAIIEHIRKNNDHKSHRVSFIGHSQGGSIILAALSEDPKWFEDKLSLAVAVAPATRMKLTKAKGLQKMCKSDFIQKIVSMLKKHRMDPPNPIINSAWCCLTKVCPPIMIRSMKKVNDSNPASNNLDSCQILWYSHPNGTSFKAVKHWSQIIKSGRFEKFDYGREKNLKIYGKEEPPLYNLSKVQESNIPIALLTGKNDMLASPEDCEWTKTELGSACRFHKEYDYGHMTFVAGKDNSYIKDIMKLLKEYSE</sequence>
<dbReference type="Gene3D" id="3.40.50.1820">
    <property type="entry name" value="alpha/beta hydrolase"/>
    <property type="match status" value="1"/>
</dbReference>
<keyword evidence="6" id="KW-0325">Glycoprotein</keyword>
<feature type="domain" description="Partial AB-hydrolase lipase" evidence="9">
    <location>
        <begin position="33"/>
        <end position="88"/>
    </location>
</feature>
<dbReference type="Pfam" id="PF12146">
    <property type="entry name" value="Hydrolase_4"/>
    <property type="match status" value="1"/>
</dbReference>
<comment type="caution">
    <text evidence="11">The sequence shown here is derived from an EMBL/GenBank/DDBJ whole genome shotgun (WGS) entry which is preliminary data.</text>
</comment>
<reference evidence="11" key="1">
    <citation type="submission" date="2023-07" db="EMBL/GenBank/DDBJ databases">
        <authorList>
            <consortium name="AG Swart"/>
            <person name="Singh M."/>
            <person name="Singh A."/>
            <person name="Seah K."/>
            <person name="Emmerich C."/>
        </authorList>
    </citation>
    <scope>NUCLEOTIDE SEQUENCE</scope>
    <source>
        <strain evidence="11">DP1</strain>
    </source>
</reference>
<feature type="domain" description="Serine aminopeptidase S33" evidence="10">
    <location>
        <begin position="97"/>
        <end position="210"/>
    </location>
</feature>
<dbReference type="InterPro" id="IPR029058">
    <property type="entry name" value="AB_hydrolase_fold"/>
</dbReference>
<dbReference type="FunFam" id="3.40.50.1820:FF:000057">
    <property type="entry name" value="Lipase"/>
    <property type="match status" value="1"/>
</dbReference>
<evidence type="ECO:0000256" key="2">
    <source>
        <dbReference type="ARBA" id="ARBA00022729"/>
    </source>
</evidence>
<accession>A0AAD1UKQ3</accession>
<proteinExistence type="inferred from homology"/>
<evidence type="ECO:0000313" key="12">
    <source>
        <dbReference type="Proteomes" id="UP001295684"/>
    </source>
</evidence>
<evidence type="ECO:0000256" key="8">
    <source>
        <dbReference type="PIRSR" id="PIRSR000862-1"/>
    </source>
</evidence>
<feature type="active site" description="Charge relay system" evidence="8">
    <location>
        <position position="340"/>
    </location>
</feature>
<keyword evidence="5" id="KW-0443">Lipid metabolism</keyword>
<evidence type="ECO:0000259" key="10">
    <source>
        <dbReference type="Pfam" id="PF12146"/>
    </source>
</evidence>
<keyword evidence="12" id="KW-1185">Reference proteome</keyword>
<dbReference type="Pfam" id="PF04083">
    <property type="entry name" value="Abhydro_lipase"/>
    <property type="match status" value="1"/>
</dbReference>
<gene>
    <name evidence="11" type="ORF">ECRASSUSDP1_LOCUS12486</name>
</gene>
<keyword evidence="2" id="KW-0732">Signal</keyword>
<evidence type="ECO:0000256" key="3">
    <source>
        <dbReference type="ARBA" id="ARBA00022801"/>
    </source>
</evidence>
<keyword evidence="4 7" id="KW-0442">Lipid degradation</keyword>
<feature type="active site" description="Nucleophile" evidence="8">
    <location>
        <position position="166"/>
    </location>
</feature>
<name>A0AAD1UKQ3_EUPCR</name>
<evidence type="ECO:0000256" key="7">
    <source>
        <dbReference type="PIRNR" id="PIRNR000862"/>
    </source>
</evidence>
<dbReference type="PIRSF" id="PIRSF000862">
    <property type="entry name" value="Steryl_ester_lip"/>
    <property type="match status" value="1"/>
</dbReference>
<comment type="similarity">
    <text evidence="1 7">Belongs to the AB hydrolase superfamily. Lipase family.</text>
</comment>
<dbReference type="AlphaFoldDB" id="A0AAD1UKQ3"/>
<dbReference type="Proteomes" id="UP001295684">
    <property type="component" value="Unassembled WGS sequence"/>
</dbReference>
<evidence type="ECO:0000259" key="9">
    <source>
        <dbReference type="Pfam" id="PF04083"/>
    </source>
</evidence>
<evidence type="ECO:0000256" key="1">
    <source>
        <dbReference type="ARBA" id="ARBA00010701"/>
    </source>
</evidence>
<evidence type="ECO:0000256" key="4">
    <source>
        <dbReference type="ARBA" id="ARBA00022963"/>
    </source>
</evidence>
<dbReference type="InterPro" id="IPR006693">
    <property type="entry name" value="AB_hydrolase_lipase"/>
</dbReference>
<dbReference type="GO" id="GO:0016788">
    <property type="term" value="F:hydrolase activity, acting on ester bonds"/>
    <property type="evidence" value="ECO:0007669"/>
    <property type="project" value="InterPro"/>
</dbReference>
<protein>
    <recommendedName>
        <fullName evidence="7">Lipase</fullName>
    </recommendedName>
</protein>
<dbReference type="InterPro" id="IPR025483">
    <property type="entry name" value="Lipase_euk"/>
</dbReference>
<dbReference type="GO" id="GO:0016042">
    <property type="term" value="P:lipid catabolic process"/>
    <property type="evidence" value="ECO:0007669"/>
    <property type="project" value="UniProtKB-KW"/>
</dbReference>
<organism evidence="11 12">
    <name type="scientific">Euplotes crassus</name>
    <dbReference type="NCBI Taxonomy" id="5936"/>
    <lineage>
        <taxon>Eukaryota</taxon>
        <taxon>Sar</taxon>
        <taxon>Alveolata</taxon>
        <taxon>Ciliophora</taxon>
        <taxon>Intramacronucleata</taxon>
        <taxon>Spirotrichea</taxon>
        <taxon>Hypotrichia</taxon>
        <taxon>Euplotida</taxon>
        <taxon>Euplotidae</taxon>
        <taxon>Moneuplotes</taxon>
    </lineage>
</organism>
<dbReference type="PANTHER" id="PTHR11005">
    <property type="entry name" value="LYSOSOMAL ACID LIPASE-RELATED"/>
    <property type="match status" value="1"/>
</dbReference>
<dbReference type="InterPro" id="IPR022742">
    <property type="entry name" value="Hydrolase_4"/>
</dbReference>
<dbReference type="EMBL" id="CAMPGE010012399">
    <property type="protein sequence ID" value="CAI2371166.1"/>
    <property type="molecule type" value="Genomic_DNA"/>
</dbReference>
<dbReference type="SUPFAM" id="SSF53474">
    <property type="entry name" value="alpha/beta-Hydrolases"/>
    <property type="match status" value="1"/>
</dbReference>
<evidence type="ECO:0000313" key="11">
    <source>
        <dbReference type="EMBL" id="CAI2371166.1"/>
    </source>
</evidence>
<keyword evidence="3 7" id="KW-0378">Hydrolase</keyword>